<comment type="caution">
    <text evidence="1">The sequence shown here is derived from an EMBL/GenBank/DDBJ whole genome shotgun (WGS) entry which is preliminary data.</text>
</comment>
<reference evidence="1 2" key="1">
    <citation type="submission" date="2020-08" db="EMBL/GenBank/DDBJ databases">
        <title>Sequencing the genomes of 1000 actinobacteria strains.</title>
        <authorList>
            <person name="Klenk H.-P."/>
        </authorList>
    </citation>
    <scope>NUCLEOTIDE SEQUENCE [LARGE SCALE GENOMIC DNA]</scope>
    <source>
        <strain evidence="1 2">DSM 45486</strain>
    </source>
</reference>
<dbReference type="PANTHER" id="PTHR30483">
    <property type="entry name" value="LEUCINE-SPECIFIC-BINDING PROTEIN"/>
    <property type="match status" value="1"/>
</dbReference>
<evidence type="ECO:0000313" key="2">
    <source>
        <dbReference type="Proteomes" id="UP000552097"/>
    </source>
</evidence>
<dbReference type="SUPFAM" id="SSF53822">
    <property type="entry name" value="Periplasmic binding protein-like I"/>
    <property type="match status" value="1"/>
</dbReference>
<dbReference type="Gene3D" id="3.40.50.2300">
    <property type="match status" value="2"/>
</dbReference>
<dbReference type="Proteomes" id="UP000552097">
    <property type="component" value="Unassembled WGS sequence"/>
</dbReference>
<gene>
    <name evidence="1" type="ORF">F4560_002610</name>
</gene>
<dbReference type="RefSeq" id="WP_184919797.1">
    <property type="nucleotide sequence ID" value="NZ_JACHMO010000001.1"/>
</dbReference>
<dbReference type="InterPro" id="IPR028082">
    <property type="entry name" value="Peripla_BP_I"/>
</dbReference>
<sequence>MSVDVPRPPFRRPLIVVLVVLLVALGVVGYLVADDRLGRCDGQEDVRRAADTGECVGVTAAESDFDQPQLGGVMDRIRTANADARTDREFVSVAVFLPMTTVPGGITTQDWVRSQLQGASQAQVTFNRSARPKVQLLLANPGNDMRHWRSVVDDLDSRRDGPDHLVAVTGIGLSLGHARDAMRRLSELRIPIVGSTITADDLAGIPGLLRPAPTNDRQARAAADHVKGTGATTVLLVQDTNNTDLYPETLAKAFRDQFDDGAHRVLEQAQQYDSGLGSVENAFALMMPNICATQADVVFFAGRGRDLARFVERLATRLCRERVIHIVTGDDMSAEQLLSESFKRGLNAGVDVTYTDLADGAAWEADRLKPLAERKFPDTAVQTFLGDERDSATCFRCMFGPVAAGDDGAIMSYDAMLTVTTAIQRASGATAQRVSTTQVLQAFNSLNGENAVPGASGLLSYDNDGSAHQKIVLLMRLDGAGVPTFVDLVSG</sequence>
<accession>A0A7W9M0J6</accession>
<evidence type="ECO:0000313" key="1">
    <source>
        <dbReference type="EMBL" id="MBB5802842.1"/>
    </source>
</evidence>
<organism evidence="1 2">
    <name type="scientific">Saccharothrix ecbatanensis</name>
    <dbReference type="NCBI Taxonomy" id="1105145"/>
    <lineage>
        <taxon>Bacteria</taxon>
        <taxon>Bacillati</taxon>
        <taxon>Actinomycetota</taxon>
        <taxon>Actinomycetes</taxon>
        <taxon>Pseudonocardiales</taxon>
        <taxon>Pseudonocardiaceae</taxon>
        <taxon>Saccharothrix</taxon>
    </lineage>
</organism>
<dbReference type="InterPro" id="IPR051010">
    <property type="entry name" value="BCAA_transport"/>
</dbReference>
<name>A0A7W9M0J6_9PSEU</name>
<dbReference type="AlphaFoldDB" id="A0A7W9M0J6"/>
<keyword evidence="2" id="KW-1185">Reference proteome</keyword>
<dbReference type="PANTHER" id="PTHR30483:SF6">
    <property type="entry name" value="PERIPLASMIC BINDING PROTEIN OF ABC TRANSPORTER FOR NATURAL AMINO ACIDS"/>
    <property type="match status" value="1"/>
</dbReference>
<dbReference type="EMBL" id="JACHMO010000001">
    <property type="protein sequence ID" value="MBB5802842.1"/>
    <property type="molecule type" value="Genomic_DNA"/>
</dbReference>
<proteinExistence type="predicted"/>
<protein>
    <submittedName>
        <fullName evidence="1">ABC-type branched-subunit amino acid transport system substrate-binding protein</fullName>
    </submittedName>
</protein>